<dbReference type="AlphaFoldDB" id="A0A0F9GTF2"/>
<gene>
    <name evidence="1" type="ORF">LCGC14_1787750</name>
</gene>
<reference evidence="1" key="1">
    <citation type="journal article" date="2015" name="Nature">
        <title>Complex archaea that bridge the gap between prokaryotes and eukaryotes.</title>
        <authorList>
            <person name="Spang A."/>
            <person name="Saw J.H."/>
            <person name="Jorgensen S.L."/>
            <person name="Zaremba-Niedzwiedzka K."/>
            <person name="Martijn J."/>
            <person name="Lind A.E."/>
            <person name="van Eijk R."/>
            <person name="Schleper C."/>
            <person name="Guy L."/>
            <person name="Ettema T.J."/>
        </authorList>
    </citation>
    <scope>NUCLEOTIDE SEQUENCE</scope>
</reference>
<accession>A0A0F9GTF2</accession>
<comment type="caution">
    <text evidence="1">The sequence shown here is derived from an EMBL/GenBank/DDBJ whole genome shotgun (WGS) entry which is preliminary data.</text>
</comment>
<name>A0A0F9GTF2_9ZZZZ</name>
<dbReference type="EMBL" id="LAZR01017023">
    <property type="protein sequence ID" value="KKM02105.1"/>
    <property type="molecule type" value="Genomic_DNA"/>
</dbReference>
<protein>
    <submittedName>
        <fullName evidence="1">Uncharacterized protein</fullName>
    </submittedName>
</protein>
<proteinExistence type="predicted"/>
<sequence length="133" mass="14635">MVQSTRTERLQSPKGEIYNQYDKNLGTATTASFVTALTVDCTPIRESVVVIHNNAAGDLDWQILGNSDHIDDIVAPTGTNDDDKGWVIIQSGSKATTVAPEVITFSNPWTQIIIQIKHTTLTTDVDVWHRGEN</sequence>
<organism evidence="1">
    <name type="scientific">marine sediment metagenome</name>
    <dbReference type="NCBI Taxonomy" id="412755"/>
    <lineage>
        <taxon>unclassified sequences</taxon>
        <taxon>metagenomes</taxon>
        <taxon>ecological metagenomes</taxon>
    </lineage>
</organism>
<evidence type="ECO:0000313" key="1">
    <source>
        <dbReference type="EMBL" id="KKM02105.1"/>
    </source>
</evidence>